<evidence type="ECO:0000313" key="2">
    <source>
        <dbReference type="EMBL" id="KAL1882428.1"/>
    </source>
</evidence>
<keyword evidence="3" id="KW-1185">Reference proteome</keyword>
<dbReference type="Proteomes" id="UP001583193">
    <property type="component" value="Unassembled WGS sequence"/>
</dbReference>
<feature type="region of interest" description="Disordered" evidence="1">
    <location>
        <begin position="259"/>
        <end position="311"/>
    </location>
</feature>
<name>A0ABR3Y2C1_9EURO</name>
<accession>A0ABR3Y2C1</accession>
<feature type="compositionally biased region" description="Polar residues" evidence="1">
    <location>
        <begin position="284"/>
        <end position="295"/>
    </location>
</feature>
<protein>
    <submittedName>
        <fullName evidence="2">Uncharacterized protein</fullName>
    </submittedName>
</protein>
<feature type="compositionally biased region" description="Basic and acidic residues" evidence="1">
    <location>
        <begin position="274"/>
        <end position="283"/>
    </location>
</feature>
<evidence type="ECO:0000256" key="1">
    <source>
        <dbReference type="SAM" id="MobiDB-lite"/>
    </source>
</evidence>
<dbReference type="EMBL" id="JAVDPF010000006">
    <property type="protein sequence ID" value="KAL1882428.1"/>
    <property type="molecule type" value="Genomic_DNA"/>
</dbReference>
<gene>
    <name evidence="2" type="ORF">Plec18167_002844</name>
</gene>
<reference evidence="2 3" key="1">
    <citation type="journal article" date="2024" name="IMA Fungus">
        <title>IMA Genome - F19 : A genome assembly and annotation guide to empower mycologists, including annotated draft genome sequences of Ceratocystis pirilliformis, Diaporthe australafricana, Fusarium ophioides, Paecilomyces lecythidis, and Sporothrix stenoceras.</title>
        <authorList>
            <person name="Aylward J."/>
            <person name="Wilson A.M."/>
            <person name="Visagie C.M."/>
            <person name="Spraker J."/>
            <person name="Barnes I."/>
            <person name="Buitendag C."/>
            <person name="Ceriani C."/>
            <person name="Del Mar Angel L."/>
            <person name="du Plessis D."/>
            <person name="Fuchs T."/>
            <person name="Gasser K."/>
            <person name="Kramer D."/>
            <person name="Li W."/>
            <person name="Munsamy K."/>
            <person name="Piso A."/>
            <person name="Price J.L."/>
            <person name="Sonnekus B."/>
            <person name="Thomas C."/>
            <person name="van der Nest A."/>
            <person name="van Dijk A."/>
            <person name="van Heerden A."/>
            <person name="van Vuuren N."/>
            <person name="Yilmaz N."/>
            <person name="Duong T.A."/>
            <person name="van der Merwe N.A."/>
            <person name="Wingfield M.J."/>
            <person name="Wingfield B.D."/>
        </authorList>
    </citation>
    <scope>NUCLEOTIDE SEQUENCE [LARGE SCALE GENOMIC DNA]</scope>
    <source>
        <strain evidence="2 3">CMW 18167</strain>
    </source>
</reference>
<sequence>MNAHIQRAIDESQEMQDRGIKKEFRNVQEIMDQRFSEQREHMDTLFNDVNSRLDDLSTLKVIFSNSKIVHVGQKLLPLPGYDVSGNQLPVPDYFPSTALRLYRLQERKNLWKLRSLITYYQLEKEVIRLNKPLSLGNDESDSEAEIEHTTEADLRNAIESNPLGTVFILGSHLGVDCDTLHDRITQLEFQEKKGMSSKRAAEESSEMRVVKKLLAEGKAPSYREQLPDEDNLGPPSMILGWEVDSEKFHEQTRHLRLRNIEKWRSSEESGGPPRKSEQKDLQLRSKTSGSLSPTEKMSSSDKDSGNNSGRK</sequence>
<organism evidence="2 3">
    <name type="scientific">Paecilomyces lecythidis</name>
    <dbReference type="NCBI Taxonomy" id="3004212"/>
    <lineage>
        <taxon>Eukaryota</taxon>
        <taxon>Fungi</taxon>
        <taxon>Dikarya</taxon>
        <taxon>Ascomycota</taxon>
        <taxon>Pezizomycotina</taxon>
        <taxon>Eurotiomycetes</taxon>
        <taxon>Eurotiomycetidae</taxon>
        <taxon>Eurotiales</taxon>
        <taxon>Thermoascaceae</taxon>
        <taxon>Paecilomyces</taxon>
    </lineage>
</organism>
<proteinExistence type="predicted"/>
<comment type="caution">
    <text evidence="2">The sequence shown here is derived from an EMBL/GenBank/DDBJ whole genome shotgun (WGS) entry which is preliminary data.</text>
</comment>
<evidence type="ECO:0000313" key="3">
    <source>
        <dbReference type="Proteomes" id="UP001583193"/>
    </source>
</evidence>